<reference evidence="1" key="1">
    <citation type="submission" date="2022-06" db="EMBL/GenBank/DDBJ databases">
        <title>Phylogenomic reconstructions and comparative analyses of Kickxellomycotina fungi.</title>
        <authorList>
            <person name="Reynolds N.K."/>
            <person name="Stajich J.E."/>
            <person name="Barry K."/>
            <person name="Grigoriev I.V."/>
            <person name="Crous P."/>
            <person name="Smith M.E."/>
        </authorList>
    </citation>
    <scope>NUCLEOTIDE SEQUENCE</scope>
    <source>
        <strain evidence="1">RSA 2271</strain>
    </source>
</reference>
<sequence>MFSLTTDQVSELQRICASHRHQYSNNAGQHHHHQRDRIDPNELQDLVNAITSNPQLVVTSDAEFIGESSVRSPTPGAAMTSPNGASSSSFTPGYFRGDHTDQPRFISWVAMLEMYFYLCDVEPKHQVQVALLYLRGVALQWFCHLVAQIKGAGGGAPKTPQPVGDADADYDRGYSLPFETWSDMKDAMTIRFSKLYDEMQALLEIQQVKQGSRSVQAYAQAFSELLYRLPPQKEERAIVWFVDGLDDDLQDLVMISKPATLSSTMAVAGVLEQTGFVNSNGGGGGGRGSNTGSVRSVRSSKSPTPRASRPSLSGAFGMPVGPRSGNNTPRHPSFGGGGSIPAGVAAGGGNGDGGNASGATGSNHAGMIHGRPKRLPLTQEERDYLREHNGCFRCRLLGHIATECPERQGAIGGTSNGTTLPFGATTPAPAADSAPKGSGSSPSQKQQGDGAKVSRPEIGRRKSVRTSRKSVSVTNSDKSPGTSN</sequence>
<name>A0ACC1HF40_9FUNG</name>
<proteinExistence type="predicted"/>
<organism evidence="1 2">
    <name type="scientific">Spiromyces aspiralis</name>
    <dbReference type="NCBI Taxonomy" id="68401"/>
    <lineage>
        <taxon>Eukaryota</taxon>
        <taxon>Fungi</taxon>
        <taxon>Fungi incertae sedis</taxon>
        <taxon>Zoopagomycota</taxon>
        <taxon>Kickxellomycotina</taxon>
        <taxon>Kickxellomycetes</taxon>
        <taxon>Kickxellales</taxon>
        <taxon>Kickxellaceae</taxon>
        <taxon>Spiromyces</taxon>
    </lineage>
</organism>
<accession>A0ACC1HF40</accession>
<comment type="caution">
    <text evidence="1">The sequence shown here is derived from an EMBL/GenBank/DDBJ whole genome shotgun (WGS) entry which is preliminary data.</text>
</comment>
<protein>
    <submittedName>
        <fullName evidence="1">Uncharacterized protein</fullName>
    </submittedName>
</protein>
<evidence type="ECO:0000313" key="1">
    <source>
        <dbReference type="EMBL" id="KAJ1673990.1"/>
    </source>
</evidence>
<dbReference type="EMBL" id="JAMZIH010006374">
    <property type="protein sequence ID" value="KAJ1673990.1"/>
    <property type="molecule type" value="Genomic_DNA"/>
</dbReference>
<keyword evidence="2" id="KW-1185">Reference proteome</keyword>
<gene>
    <name evidence="1" type="ORF">EV182_004186</name>
</gene>
<evidence type="ECO:0000313" key="2">
    <source>
        <dbReference type="Proteomes" id="UP001145114"/>
    </source>
</evidence>
<dbReference type="Proteomes" id="UP001145114">
    <property type="component" value="Unassembled WGS sequence"/>
</dbReference>